<dbReference type="EMBL" id="JAOPHQ010001168">
    <property type="protein sequence ID" value="KAK0151756.1"/>
    <property type="molecule type" value="Genomic_DNA"/>
</dbReference>
<reference evidence="2" key="1">
    <citation type="journal article" date="2023" name="Front. Mar. Sci.">
        <title>A new Merluccius polli reference genome to investigate the effects of global change in West African waters.</title>
        <authorList>
            <person name="Mateo J.L."/>
            <person name="Blanco-Fernandez C."/>
            <person name="Garcia-Vazquez E."/>
            <person name="Machado-Schiaffino G."/>
        </authorList>
    </citation>
    <scope>NUCLEOTIDE SEQUENCE</scope>
    <source>
        <strain evidence="2">C29</strain>
        <tissue evidence="2">Fin</tissue>
    </source>
</reference>
<accession>A0AA47P5R2</accession>
<sequence length="226" mass="26319">MDLKKVLCSAFTDKTIQFLQTKIQDHRRLLQEVFPDFTLRPKHHYIEHYPDLICCFGPLVHLWTMRFEGKHCFFKRIVHDTQHIKNVLKTLANRHQHILAYYLSALTFFKPHQQTSNVSSVMLSVLPDDAKAYIEQIRDSNMIYSTSKVNIDGTDYDVEIEHKSYYIEHLRSYELSPGNLTVDTVSELNDKSTLSAYNTVLRTEGAGGPKCRQRRQELGVQEQGLM</sequence>
<protein>
    <submittedName>
        <fullName evidence="2">Uncharacterized protein</fullName>
    </submittedName>
</protein>
<evidence type="ECO:0000313" key="2">
    <source>
        <dbReference type="EMBL" id="KAK0151756.1"/>
    </source>
</evidence>
<name>A0AA47P5R2_MERPO</name>
<evidence type="ECO:0000256" key="1">
    <source>
        <dbReference type="SAM" id="MobiDB-lite"/>
    </source>
</evidence>
<keyword evidence="3" id="KW-1185">Reference proteome</keyword>
<feature type="region of interest" description="Disordered" evidence="1">
    <location>
        <begin position="205"/>
        <end position="226"/>
    </location>
</feature>
<evidence type="ECO:0000313" key="3">
    <source>
        <dbReference type="Proteomes" id="UP001174136"/>
    </source>
</evidence>
<organism evidence="2 3">
    <name type="scientific">Merluccius polli</name>
    <name type="common">Benguela hake</name>
    <name type="synonym">Merluccius cadenati</name>
    <dbReference type="NCBI Taxonomy" id="89951"/>
    <lineage>
        <taxon>Eukaryota</taxon>
        <taxon>Metazoa</taxon>
        <taxon>Chordata</taxon>
        <taxon>Craniata</taxon>
        <taxon>Vertebrata</taxon>
        <taxon>Euteleostomi</taxon>
        <taxon>Actinopterygii</taxon>
        <taxon>Neopterygii</taxon>
        <taxon>Teleostei</taxon>
        <taxon>Neoteleostei</taxon>
        <taxon>Acanthomorphata</taxon>
        <taxon>Zeiogadaria</taxon>
        <taxon>Gadariae</taxon>
        <taxon>Gadiformes</taxon>
        <taxon>Gadoidei</taxon>
        <taxon>Merlucciidae</taxon>
        <taxon>Merluccius</taxon>
    </lineage>
</organism>
<dbReference type="Proteomes" id="UP001174136">
    <property type="component" value="Unassembled WGS sequence"/>
</dbReference>
<proteinExistence type="predicted"/>
<comment type="caution">
    <text evidence="2">The sequence shown here is derived from an EMBL/GenBank/DDBJ whole genome shotgun (WGS) entry which is preliminary data.</text>
</comment>
<dbReference type="AlphaFoldDB" id="A0AA47P5R2"/>
<gene>
    <name evidence="2" type="ORF">N1851_006856</name>
</gene>